<reference evidence="6" key="1">
    <citation type="submission" date="2020-08" db="EMBL/GenBank/DDBJ databases">
        <title>Lacibacter sp. S13-6-6 genome sequencing.</title>
        <authorList>
            <person name="Jin L."/>
        </authorList>
    </citation>
    <scope>NUCLEOTIDE SEQUENCE [LARGE SCALE GENOMIC DNA]</scope>
    <source>
        <strain evidence="6">S13-6-6</strain>
    </source>
</reference>
<dbReference type="Proteomes" id="UP000515344">
    <property type="component" value="Chromosome"/>
</dbReference>
<dbReference type="InterPro" id="IPR003953">
    <property type="entry name" value="FAD-dep_OxRdtase_2_FAD-bd"/>
</dbReference>
<dbReference type="PANTHER" id="PTHR42685:SF22">
    <property type="entry name" value="CONDITIONED MEDIUM FACTOR RECEPTOR 1"/>
    <property type="match status" value="1"/>
</dbReference>
<name>A0A7G5XE78_9BACT</name>
<dbReference type="PANTHER" id="PTHR42685">
    <property type="entry name" value="GERANYLGERANYL DIPHOSPHATE REDUCTASE"/>
    <property type="match status" value="1"/>
</dbReference>
<evidence type="ECO:0000259" key="4">
    <source>
        <dbReference type="Pfam" id="PF08491"/>
    </source>
</evidence>
<dbReference type="InterPro" id="IPR013698">
    <property type="entry name" value="Squalene_epoxidase"/>
</dbReference>
<proteinExistence type="predicted"/>
<dbReference type="RefSeq" id="WP_182802043.1">
    <property type="nucleotide sequence ID" value="NZ_CP060007.1"/>
</dbReference>
<dbReference type="GO" id="GO:0004506">
    <property type="term" value="F:squalene monooxygenase activity"/>
    <property type="evidence" value="ECO:0007669"/>
    <property type="project" value="InterPro"/>
</dbReference>
<dbReference type="InterPro" id="IPR050407">
    <property type="entry name" value="Geranylgeranyl_reductase"/>
</dbReference>
<evidence type="ECO:0000256" key="1">
    <source>
        <dbReference type="ARBA" id="ARBA00022630"/>
    </source>
</evidence>
<dbReference type="SUPFAM" id="SSF51905">
    <property type="entry name" value="FAD/NAD(P)-binding domain"/>
    <property type="match status" value="1"/>
</dbReference>
<evidence type="ECO:0000313" key="5">
    <source>
        <dbReference type="EMBL" id="QNA43781.1"/>
    </source>
</evidence>
<dbReference type="EMBL" id="CP060007">
    <property type="protein sequence ID" value="QNA43781.1"/>
    <property type="molecule type" value="Genomic_DNA"/>
</dbReference>
<dbReference type="Pfam" id="PF00890">
    <property type="entry name" value="FAD_binding_2"/>
    <property type="match status" value="1"/>
</dbReference>
<sequence length="378" mass="42921">MTDKHYDIAIIGGGLAGLALAIQSAKQGYKVVLFEKETYPYHKVCGEYISMESWNYLEWLGIPLSQLHLPIIKQLEVSSPEGNIFQHELPLGGFGISRYKLDEMLATIARQHHVHLLEETKVNDVIFHDNTFIIHSTAGEFTATVAAGCFGKRCNLDVKWNRNFVQQKPNKLNNYIGVKYHININRPADVIALHNFKNGYCGISQIEDGKFCLCYLTTAVNLQKSNNNIEQMEKNILCKNPQLKKIFAEAEFLYKTPVTISQISFDQKQQVEHHVLMIGDAGGMITPLCGNGMSMAMHGSKLAFEQVHAFLQQQITRQQMEECYSRNWQQQFAKRLKTGRLIQGLFGKPSITNLFINSVKTLPFLAKPLIRLTHGRSY</sequence>
<feature type="domain" description="FAD-dependent oxidoreductase 2 FAD-binding" evidence="3">
    <location>
        <begin position="7"/>
        <end position="39"/>
    </location>
</feature>
<dbReference type="KEGG" id="lacs:H4075_17110"/>
<accession>A0A7G5XE78</accession>
<dbReference type="AlphaFoldDB" id="A0A7G5XE78"/>
<feature type="domain" description="Squalene epoxidase" evidence="4">
    <location>
        <begin position="213"/>
        <end position="310"/>
    </location>
</feature>
<keyword evidence="2" id="KW-0560">Oxidoreductase</keyword>
<dbReference type="GO" id="GO:0050660">
    <property type="term" value="F:flavin adenine dinucleotide binding"/>
    <property type="evidence" value="ECO:0007669"/>
    <property type="project" value="InterPro"/>
</dbReference>
<keyword evidence="6" id="KW-1185">Reference proteome</keyword>
<gene>
    <name evidence="5" type="ORF">H4075_17110</name>
</gene>
<evidence type="ECO:0000313" key="6">
    <source>
        <dbReference type="Proteomes" id="UP000515344"/>
    </source>
</evidence>
<evidence type="ECO:0000259" key="3">
    <source>
        <dbReference type="Pfam" id="PF00890"/>
    </source>
</evidence>
<dbReference type="GO" id="GO:0016020">
    <property type="term" value="C:membrane"/>
    <property type="evidence" value="ECO:0007669"/>
    <property type="project" value="InterPro"/>
</dbReference>
<dbReference type="InterPro" id="IPR036188">
    <property type="entry name" value="FAD/NAD-bd_sf"/>
</dbReference>
<dbReference type="Pfam" id="PF08491">
    <property type="entry name" value="SE"/>
    <property type="match status" value="1"/>
</dbReference>
<keyword evidence="1" id="KW-0285">Flavoprotein</keyword>
<evidence type="ECO:0000256" key="2">
    <source>
        <dbReference type="ARBA" id="ARBA00023002"/>
    </source>
</evidence>
<protein>
    <submittedName>
        <fullName evidence="5">FAD-binding protein</fullName>
    </submittedName>
</protein>
<dbReference type="Gene3D" id="3.50.50.60">
    <property type="entry name" value="FAD/NAD(P)-binding domain"/>
    <property type="match status" value="1"/>
</dbReference>
<dbReference type="PRINTS" id="PR00420">
    <property type="entry name" value="RNGMNOXGNASE"/>
</dbReference>
<organism evidence="5 6">
    <name type="scientific">Lacibacter sediminis</name>
    <dbReference type="NCBI Taxonomy" id="2760713"/>
    <lineage>
        <taxon>Bacteria</taxon>
        <taxon>Pseudomonadati</taxon>
        <taxon>Bacteroidota</taxon>
        <taxon>Chitinophagia</taxon>
        <taxon>Chitinophagales</taxon>
        <taxon>Chitinophagaceae</taxon>
        <taxon>Lacibacter</taxon>
    </lineage>
</organism>